<protein>
    <recommendedName>
        <fullName evidence="3">Flagellar protein FliT</fullName>
    </recommendedName>
</protein>
<proteinExistence type="predicted"/>
<dbReference type="RefSeq" id="WP_085278190.1">
    <property type="nucleotide sequence ID" value="NZ_FXAE01000002.1"/>
</dbReference>
<sequence length="122" mass="14615">MKNPHNMVITAEAMVEITRQYLFEIQSNQDWSENASMYIEKQAELVSYFHKQYQEDIPFQDKVRVQELLRKCYQLELQINHEITRQHAYVSEQLRLLRKGSDIKSKYEVKVSSSGMMFDTFN</sequence>
<evidence type="ECO:0008006" key="3">
    <source>
        <dbReference type="Google" id="ProtNLM"/>
    </source>
</evidence>
<name>A0ABY1LUV6_9BACL</name>
<evidence type="ECO:0000313" key="2">
    <source>
        <dbReference type="Proteomes" id="UP000192939"/>
    </source>
</evidence>
<gene>
    <name evidence="1" type="ORF">SAMN02744124_00402</name>
</gene>
<organism evidence="1 2">
    <name type="scientific">Paenibacillus barengoltzii J12</name>
    <dbReference type="NCBI Taxonomy" id="935846"/>
    <lineage>
        <taxon>Bacteria</taxon>
        <taxon>Bacillati</taxon>
        <taxon>Bacillota</taxon>
        <taxon>Bacilli</taxon>
        <taxon>Bacillales</taxon>
        <taxon>Paenibacillaceae</taxon>
        <taxon>Paenibacillus</taxon>
    </lineage>
</organism>
<comment type="caution">
    <text evidence="1">The sequence shown here is derived from an EMBL/GenBank/DDBJ whole genome shotgun (WGS) entry which is preliminary data.</text>
</comment>
<keyword evidence="2" id="KW-1185">Reference proteome</keyword>
<dbReference type="Proteomes" id="UP000192939">
    <property type="component" value="Unassembled WGS sequence"/>
</dbReference>
<accession>A0ABY1LUV6</accession>
<reference evidence="1 2" key="1">
    <citation type="submission" date="2017-04" db="EMBL/GenBank/DDBJ databases">
        <authorList>
            <person name="Varghese N."/>
            <person name="Submissions S."/>
        </authorList>
    </citation>
    <scope>NUCLEOTIDE SEQUENCE [LARGE SCALE GENOMIC DNA]</scope>
    <source>
        <strain evidence="1 2">J12</strain>
    </source>
</reference>
<evidence type="ECO:0000313" key="1">
    <source>
        <dbReference type="EMBL" id="SME94912.1"/>
    </source>
</evidence>
<dbReference type="EMBL" id="FXAE01000002">
    <property type="protein sequence ID" value="SME94912.1"/>
    <property type="molecule type" value="Genomic_DNA"/>
</dbReference>